<evidence type="ECO:0000313" key="3">
    <source>
        <dbReference type="EMBL" id="CAE7245078.1"/>
    </source>
</evidence>
<name>A0A812KNC6_9DINO</name>
<evidence type="ECO:0000313" key="4">
    <source>
        <dbReference type="Proteomes" id="UP000604046"/>
    </source>
</evidence>
<dbReference type="EMBL" id="CAJNDS010001041">
    <property type="protein sequence ID" value="CAE7245078.1"/>
    <property type="molecule type" value="Genomic_DNA"/>
</dbReference>
<gene>
    <name evidence="2" type="primary">AMY1.1</name>
    <name evidence="3" type="ORF">SNAT2548_LOCUS11527</name>
    <name evidence="1" type="ORF">SNAT2548_LOCUS5784</name>
    <name evidence="2" type="ORF">SNAT2548_LOCUS9317</name>
</gene>
<accession>A0A812KNC6</accession>
<sequence>EVLQDIFHQPNNDLPDHWDSTELLYDKNQYGGVQMPRIVPATSSAKKNGTAGMDPFDIKLWQVAFEGKHNYMLRQLANGRWTQFQGHKSLPDAVFHMKLSTFIRNRNIRIETIAVNYWKWKNGTEMLPSEAQRKEAMEMLVANIGDLL</sequence>
<protein>
    <submittedName>
        <fullName evidence="2">AMY1.1 protein</fullName>
    </submittedName>
</protein>
<proteinExistence type="predicted"/>
<comment type="caution">
    <text evidence="2">The sequence shown here is derived from an EMBL/GenBank/DDBJ whole genome shotgun (WGS) entry which is preliminary data.</text>
</comment>
<feature type="non-terminal residue" evidence="2">
    <location>
        <position position="148"/>
    </location>
</feature>
<evidence type="ECO:0000313" key="1">
    <source>
        <dbReference type="EMBL" id="CAE7198883.1"/>
    </source>
</evidence>
<keyword evidence="4" id="KW-1185">Reference proteome</keyword>
<dbReference type="EMBL" id="CAJNDS010000717">
    <property type="protein sequence ID" value="CAE7230109.1"/>
    <property type="molecule type" value="Genomic_DNA"/>
</dbReference>
<dbReference type="EMBL" id="CAJNDS010000374">
    <property type="protein sequence ID" value="CAE7198883.1"/>
    <property type="molecule type" value="Genomic_DNA"/>
</dbReference>
<dbReference type="AlphaFoldDB" id="A0A812KNC6"/>
<feature type="non-terminal residue" evidence="2">
    <location>
        <position position="1"/>
    </location>
</feature>
<reference evidence="2" key="1">
    <citation type="submission" date="2021-02" db="EMBL/GenBank/DDBJ databases">
        <authorList>
            <person name="Dougan E. K."/>
            <person name="Rhodes N."/>
            <person name="Thang M."/>
            <person name="Chan C."/>
        </authorList>
    </citation>
    <scope>NUCLEOTIDE SEQUENCE</scope>
</reference>
<organism evidence="2 4">
    <name type="scientific">Symbiodinium natans</name>
    <dbReference type="NCBI Taxonomy" id="878477"/>
    <lineage>
        <taxon>Eukaryota</taxon>
        <taxon>Sar</taxon>
        <taxon>Alveolata</taxon>
        <taxon>Dinophyceae</taxon>
        <taxon>Suessiales</taxon>
        <taxon>Symbiodiniaceae</taxon>
        <taxon>Symbiodinium</taxon>
    </lineage>
</organism>
<dbReference type="Proteomes" id="UP000604046">
    <property type="component" value="Unassembled WGS sequence"/>
</dbReference>
<evidence type="ECO:0000313" key="2">
    <source>
        <dbReference type="EMBL" id="CAE7230109.1"/>
    </source>
</evidence>